<evidence type="ECO:0000313" key="2">
    <source>
        <dbReference type="Proteomes" id="UP001597053"/>
    </source>
</evidence>
<keyword evidence="2" id="KW-1185">Reference proteome</keyword>
<feature type="non-terminal residue" evidence="1">
    <location>
        <position position="46"/>
    </location>
</feature>
<accession>A0ABW3ACE5</accession>
<gene>
    <name evidence="1" type="ORF">ACFQZ8_32555</name>
</gene>
<organism evidence="1 2">
    <name type="scientific">Micromonospora azadirachtae</name>
    <dbReference type="NCBI Taxonomy" id="1970735"/>
    <lineage>
        <taxon>Bacteria</taxon>
        <taxon>Bacillati</taxon>
        <taxon>Actinomycetota</taxon>
        <taxon>Actinomycetes</taxon>
        <taxon>Micromonosporales</taxon>
        <taxon>Micromonosporaceae</taxon>
        <taxon>Micromonospora</taxon>
    </lineage>
</organism>
<sequence length="46" mass="4648">MAKSTKVSASHEPGGLIVHISGLLPSLSPAEQRVARLVVADPADAA</sequence>
<name>A0ABW3ACE5_9ACTN</name>
<reference evidence="2" key="1">
    <citation type="journal article" date="2019" name="Int. J. Syst. Evol. Microbiol.">
        <title>The Global Catalogue of Microorganisms (GCM) 10K type strain sequencing project: providing services to taxonomists for standard genome sequencing and annotation.</title>
        <authorList>
            <consortium name="The Broad Institute Genomics Platform"/>
            <consortium name="The Broad Institute Genome Sequencing Center for Infectious Disease"/>
            <person name="Wu L."/>
            <person name="Ma J."/>
        </authorList>
    </citation>
    <scope>NUCLEOTIDE SEQUENCE [LARGE SCALE GENOMIC DNA]</scope>
    <source>
        <strain evidence="2">JCM 32148</strain>
    </source>
</reference>
<comment type="caution">
    <text evidence="1">The sequence shown here is derived from an EMBL/GenBank/DDBJ whole genome shotgun (WGS) entry which is preliminary data.</text>
</comment>
<dbReference type="EMBL" id="JBHTHM010002990">
    <property type="protein sequence ID" value="MFD0788673.1"/>
    <property type="molecule type" value="Genomic_DNA"/>
</dbReference>
<protein>
    <submittedName>
        <fullName evidence="1">RpiR family transcriptional regulator</fullName>
    </submittedName>
</protein>
<dbReference type="Proteomes" id="UP001597053">
    <property type="component" value="Unassembled WGS sequence"/>
</dbReference>
<proteinExistence type="predicted"/>
<evidence type="ECO:0000313" key="1">
    <source>
        <dbReference type="EMBL" id="MFD0788673.1"/>
    </source>
</evidence>